<sequence length="102" mass="11168">MYRAGNSTNQYGRWFTSEPPESVAKVRIDTAVKPQWIDPITGELTGESVVDTVYAIKIPKGTTIYTGPVGTQGGTYVGGYDIMQSYIDAPWEFEIVGVTSLK</sequence>
<gene>
    <name evidence="1" type="ORF">CPLFYP93_00469</name>
</gene>
<dbReference type="EMBL" id="CACRTV010000014">
    <property type="protein sequence ID" value="VYT73441.1"/>
    <property type="molecule type" value="Genomic_DNA"/>
</dbReference>
<dbReference type="RefSeq" id="WP_156558897.1">
    <property type="nucleotide sequence ID" value="NZ_CACRTV010000014.1"/>
</dbReference>
<protein>
    <submittedName>
        <fullName evidence="1">Uncharacterized protein</fullName>
    </submittedName>
</protein>
<reference evidence="1" key="1">
    <citation type="submission" date="2019-11" db="EMBL/GenBank/DDBJ databases">
        <authorList>
            <person name="Feng L."/>
        </authorList>
    </citation>
    <scope>NUCLEOTIDE SEQUENCE</scope>
    <source>
        <strain evidence="1">CParaputrificumLFYP93</strain>
    </source>
</reference>
<name>A0A6N2Z2K4_9CLOT</name>
<accession>A0A6N2Z2K4</accession>
<organism evidence="1">
    <name type="scientific">Clostridium paraputrificum</name>
    <dbReference type="NCBI Taxonomy" id="29363"/>
    <lineage>
        <taxon>Bacteria</taxon>
        <taxon>Bacillati</taxon>
        <taxon>Bacillota</taxon>
        <taxon>Clostridia</taxon>
        <taxon>Eubacteriales</taxon>
        <taxon>Clostridiaceae</taxon>
        <taxon>Clostridium</taxon>
    </lineage>
</organism>
<dbReference type="AlphaFoldDB" id="A0A6N2Z2K4"/>
<evidence type="ECO:0000313" key="1">
    <source>
        <dbReference type="EMBL" id="VYT73441.1"/>
    </source>
</evidence>
<proteinExistence type="predicted"/>